<evidence type="ECO:0000313" key="3">
    <source>
        <dbReference type="EMBL" id="EFB89739.1"/>
    </source>
</evidence>
<dbReference type="Pfam" id="PF21265">
    <property type="entry name" value="SBB_T7"/>
    <property type="match status" value="1"/>
</dbReference>
<feature type="compositionally biased region" description="Basic and acidic residues" evidence="1">
    <location>
        <begin position="84"/>
        <end position="104"/>
    </location>
</feature>
<dbReference type="InterPro" id="IPR049476">
    <property type="entry name" value="SBB_BPT7"/>
</dbReference>
<evidence type="ECO:0000313" key="4">
    <source>
        <dbReference type="Proteomes" id="UP000006462"/>
    </source>
</evidence>
<name>A0ABP2HQP9_9BACT</name>
<dbReference type="Gene3D" id="2.40.50.140">
    <property type="entry name" value="Nucleic acid-binding proteins"/>
    <property type="match status" value="1"/>
</dbReference>
<feature type="domain" description="Single-stranded DNA-binding protein BPT7" evidence="2">
    <location>
        <begin position="25"/>
        <end position="180"/>
    </location>
</feature>
<comment type="caution">
    <text evidence="3">The sequence shown here is derived from an EMBL/GenBank/DDBJ whole genome shotgun (WGS) entry which is preliminary data.</text>
</comment>
<dbReference type="EMBL" id="ADFP01000121">
    <property type="protein sequence ID" value="EFB89739.1"/>
    <property type="molecule type" value="Genomic_DNA"/>
</dbReference>
<evidence type="ECO:0000259" key="2">
    <source>
        <dbReference type="Pfam" id="PF21265"/>
    </source>
</evidence>
<proteinExistence type="predicted"/>
<feature type="region of interest" description="Disordered" evidence="1">
    <location>
        <begin position="204"/>
        <end position="245"/>
    </location>
</feature>
<accession>A0ABP2HQP9</accession>
<reference evidence="3 4" key="1">
    <citation type="submission" date="2009-12" db="EMBL/GenBank/DDBJ databases">
        <authorList>
            <person name="Shrivastava S."/>
            <person name="Madupu R."/>
            <person name="Durkin A.S."/>
            <person name="Torralba M."/>
            <person name="Methe B."/>
            <person name="Sutton G.G."/>
            <person name="Strausberg R.L."/>
            <person name="Nelson K.E."/>
        </authorList>
    </citation>
    <scope>NUCLEOTIDE SEQUENCE [LARGE SCALE GENOMIC DNA]</scope>
    <source>
        <strain evidence="3 4">W5455</strain>
    </source>
</reference>
<organism evidence="3 4">
    <name type="scientific">Pyramidobacter piscolens W5455</name>
    <dbReference type="NCBI Taxonomy" id="352165"/>
    <lineage>
        <taxon>Bacteria</taxon>
        <taxon>Thermotogati</taxon>
        <taxon>Synergistota</taxon>
        <taxon>Synergistia</taxon>
        <taxon>Synergistales</taxon>
        <taxon>Dethiosulfovibrionaceae</taxon>
        <taxon>Pyramidobacter</taxon>
    </lineage>
</organism>
<sequence>MLKEKVDKNGFKRLVGTTPAGKALFCRVFEPDYQFDERGDYSATILLSKDNPEVAELERQFEALMAEAEAMAQENAAKNKNPRKRNELPPRKDENHGDWFDKNGEPTGEYAIRAKAKASGTSKQGKDWTFSPFVCDAQGVPFPEEPKRLIGNGSTIKLAVTAFPYASPIGYGISIRLDALQVLDLVEYNKRDAKTYGFGEEEGYSVASADEHDETAQFADEDKYEGTTAQPVSYRERASQETGDF</sequence>
<dbReference type="InterPro" id="IPR012340">
    <property type="entry name" value="NA-bd_OB-fold"/>
</dbReference>
<dbReference type="RefSeq" id="WP_009165744.1">
    <property type="nucleotide sequence ID" value="NZ_ADFP01000121.1"/>
</dbReference>
<keyword evidence="4" id="KW-1185">Reference proteome</keyword>
<evidence type="ECO:0000256" key="1">
    <source>
        <dbReference type="SAM" id="MobiDB-lite"/>
    </source>
</evidence>
<dbReference type="Proteomes" id="UP000006462">
    <property type="component" value="Unassembled WGS sequence"/>
</dbReference>
<feature type="region of interest" description="Disordered" evidence="1">
    <location>
        <begin position="72"/>
        <end position="105"/>
    </location>
</feature>
<gene>
    <name evidence="3" type="ORF">HMPREF7215_2553</name>
</gene>
<dbReference type="SUPFAM" id="SSF50249">
    <property type="entry name" value="Nucleic acid-binding proteins"/>
    <property type="match status" value="1"/>
</dbReference>
<protein>
    <recommendedName>
        <fullName evidence="2">Single-stranded DNA-binding protein BPT7 domain-containing protein</fullName>
    </recommendedName>
</protein>